<proteinExistence type="predicted"/>
<keyword evidence="3" id="KW-1185">Reference proteome</keyword>
<accession>I0YIA9</accession>
<evidence type="ECO:0000313" key="2">
    <source>
        <dbReference type="EMBL" id="EIE18128.1"/>
    </source>
</evidence>
<dbReference type="AlphaFoldDB" id="I0YIA9"/>
<sequence>MFTGGQLEPGWQSSRCHYVTGGTAHLWYQCCAPQGFRAVKGPTICRYKSHASVARALGLQPCRLHVKELMQGDLGAARGQVQPGRARLPHGVQSDSGEESDDTDERPVDCLPEDQAPDYPGKRPFTNAPKRVRSLRQIARELPRKKLRTVEEEGTAADQAPAPAAPAASVEPSSIDGGDQDGDMEEQPVDGGDEGAENVPMVLADIAAAGEKVSNNKGAAAAASGAREAAAGGEGLSSEVIDYIRELQANNQHLRDENAQNLRKIDAVKQVLEA</sequence>
<protein>
    <submittedName>
        <fullName evidence="2">Uncharacterized protein</fullName>
    </submittedName>
</protein>
<dbReference type="RefSeq" id="XP_005642672.1">
    <property type="nucleotide sequence ID" value="XM_005642615.1"/>
</dbReference>
<dbReference type="KEGG" id="csl:COCSUDRAFT_60503"/>
<dbReference type="EMBL" id="AGSI01000026">
    <property type="protein sequence ID" value="EIE18128.1"/>
    <property type="molecule type" value="Genomic_DNA"/>
</dbReference>
<evidence type="ECO:0000256" key="1">
    <source>
        <dbReference type="SAM" id="MobiDB-lite"/>
    </source>
</evidence>
<name>I0YIA9_COCSC</name>
<comment type="caution">
    <text evidence="2">The sequence shown here is derived from an EMBL/GenBank/DDBJ whole genome shotgun (WGS) entry which is preliminary data.</text>
</comment>
<feature type="compositionally biased region" description="Basic and acidic residues" evidence="1">
    <location>
        <begin position="138"/>
        <end position="151"/>
    </location>
</feature>
<feature type="compositionally biased region" description="Acidic residues" evidence="1">
    <location>
        <begin position="178"/>
        <end position="196"/>
    </location>
</feature>
<dbReference type="Proteomes" id="UP000007264">
    <property type="component" value="Unassembled WGS sequence"/>
</dbReference>
<feature type="compositionally biased region" description="Low complexity" evidence="1">
    <location>
        <begin position="156"/>
        <end position="168"/>
    </location>
</feature>
<dbReference type="GeneID" id="17036132"/>
<feature type="region of interest" description="Disordered" evidence="1">
    <location>
        <begin position="77"/>
        <end position="196"/>
    </location>
</feature>
<reference evidence="2 3" key="1">
    <citation type="journal article" date="2012" name="Genome Biol.">
        <title>The genome of the polar eukaryotic microalga coccomyxa subellipsoidea reveals traits of cold adaptation.</title>
        <authorList>
            <person name="Blanc G."/>
            <person name="Agarkova I."/>
            <person name="Grimwood J."/>
            <person name="Kuo A."/>
            <person name="Brueggeman A."/>
            <person name="Dunigan D."/>
            <person name="Gurnon J."/>
            <person name="Ladunga I."/>
            <person name="Lindquist E."/>
            <person name="Lucas S."/>
            <person name="Pangilinan J."/>
            <person name="Proschold T."/>
            <person name="Salamov A."/>
            <person name="Schmutz J."/>
            <person name="Weeks D."/>
            <person name="Yamada T."/>
            <person name="Claverie J.M."/>
            <person name="Grigoriev I."/>
            <person name="Van Etten J."/>
            <person name="Lomsadze A."/>
            <person name="Borodovsky M."/>
        </authorList>
    </citation>
    <scope>NUCLEOTIDE SEQUENCE [LARGE SCALE GENOMIC DNA]</scope>
    <source>
        <strain evidence="2 3">C-169</strain>
    </source>
</reference>
<evidence type="ECO:0000313" key="3">
    <source>
        <dbReference type="Proteomes" id="UP000007264"/>
    </source>
</evidence>
<gene>
    <name evidence="2" type="ORF">COCSUDRAFT_60503</name>
</gene>
<organism evidence="2 3">
    <name type="scientific">Coccomyxa subellipsoidea (strain C-169)</name>
    <name type="common">Green microalga</name>
    <dbReference type="NCBI Taxonomy" id="574566"/>
    <lineage>
        <taxon>Eukaryota</taxon>
        <taxon>Viridiplantae</taxon>
        <taxon>Chlorophyta</taxon>
        <taxon>core chlorophytes</taxon>
        <taxon>Trebouxiophyceae</taxon>
        <taxon>Trebouxiophyceae incertae sedis</taxon>
        <taxon>Coccomyxaceae</taxon>
        <taxon>Coccomyxa</taxon>
        <taxon>Coccomyxa subellipsoidea</taxon>
    </lineage>
</organism>